<feature type="signal peptide" evidence="1">
    <location>
        <begin position="1"/>
        <end position="22"/>
    </location>
</feature>
<dbReference type="RefSeq" id="WP_252855884.1">
    <property type="nucleotide sequence ID" value="NZ_JAMXLR010000092.1"/>
</dbReference>
<feature type="chain" id="PRO_5040978643" evidence="1">
    <location>
        <begin position="23"/>
        <end position="260"/>
    </location>
</feature>
<dbReference type="Pfam" id="PF07589">
    <property type="entry name" value="PEP-CTERM"/>
    <property type="match status" value="1"/>
</dbReference>
<evidence type="ECO:0000256" key="1">
    <source>
        <dbReference type="SAM" id="SignalP"/>
    </source>
</evidence>
<evidence type="ECO:0000259" key="2">
    <source>
        <dbReference type="Pfam" id="PF07589"/>
    </source>
</evidence>
<keyword evidence="4" id="KW-1185">Reference proteome</keyword>
<name>A0A9X2FJS0_9BACT</name>
<reference evidence="3" key="1">
    <citation type="submission" date="2022-06" db="EMBL/GenBank/DDBJ databases">
        <title>Aeoliella straminimaris, a novel planctomycete from sediments.</title>
        <authorList>
            <person name="Vitorino I.R."/>
            <person name="Lage O.M."/>
        </authorList>
    </citation>
    <scope>NUCLEOTIDE SEQUENCE</scope>
    <source>
        <strain evidence="3">ICT_H6.2</strain>
    </source>
</reference>
<protein>
    <submittedName>
        <fullName evidence="3">PEP-CTERM sorting domain-containing protein</fullName>
    </submittedName>
</protein>
<evidence type="ECO:0000313" key="4">
    <source>
        <dbReference type="Proteomes" id="UP001155241"/>
    </source>
</evidence>
<feature type="domain" description="Ice-binding protein C-terminal" evidence="2">
    <location>
        <begin position="230"/>
        <end position="253"/>
    </location>
</feature>
<dbReference type="EMBL" id="JAMXLR010000092">
    <property type="protein sequence ID" value="MCO6047776.1"/>
    <property type="molecule type" value="Genomic_DNA"/>
</dbReference>
<sequence>MRIPTVLLASFACAALSAVTNAAIVQPVAVISEEYVFNSAADTINNDRMITAVNNGDSLTSALNATHEFGGIFDGSFVTTDPGGFPSDFFNSLPNDDTDVDIVLDLTGGGDASVGSIILWNYENSGGSPATAANQARTIEVRLNSEAEGAASFAGAAQTVTLLPVWDADDDPSNDLGEVNSAQAFSLGSAVSARYALLSITDNYVGLNGMTGGGDRVGFAEVRFANETVVPEPGSITLIALSLAGGSFLRIRRQPIGSLL</sequence>
<gene>
    <name evidence="3" type="ORF">NG895_28055</name>
</gene>
<accession>A0A9X2FJS0</accession>
<organism evidence="3 4">
    <name type="scientific">Aeoliella straminimaris</name>
    <dbReference type="NCBI Taxonomy" id="2954799"/>
    <lineage>
        <taxon>Bacteria</taxon>
        <taxon>Pseudomonadati</taxon>
        <taxon>Planctomycetota</taxon>
        <taxon>Planctomycetia</taxon>
        <taxon>Pirellulales</taxon>
        <taxon>Lacipirellulaceae</taxon>
        <taxon>Aeoliella</taxon>
    </lineage>
</organism>
<comment type="caution">
    <text evidence="3">The sequence shown here is derived from an EMBL/GenBank/DDBJ whole genome shotgun (WGS) entry which is preliminary data.</text>
</comment>
<keyword evidence="1" id="KW-0732">Signal</keyword>
<dbReference type="NCBIfam" id="TIGR02595">
    <property type="entry name" value="PEP_CTERM"/>
    <property type="match status" value="1"/>
</dbReference>
<proteinExistence type="predicted"/>
<dbReference type="AlphaFoldDB" id="A0A9X2FJS0"/>
<dbReference type="Proteomes" id="UP001155241">
    <property type="component" value="Unassembled WGS sequence"/>
</dbReference>
<evidence type="ECO:0000313" key="3">
    <source>
        <dbReference type="EMBL" id="MCO6047776.1"/>
    </source>
</evidence>
<dbReference type="InterPro" id="IPR013424">
    <property type="entry name" value="Ice-binding_C"/>
</dbReference>